<protein>
    <submittedName>
        <fullName evidence="1">Uncharacterized protein</fullName>
    </submittedName>
</protein>
<comment type="caution">
    <text evidence="1">The sequence shown here is derived from an EMBL/GenBank/DDBJ whole genome shotgun (WGS) entry which is preliminary data.</text>
</comment>
<reference evidence="1" key="1">
    <citation type="submission" date="2023-06" db="EMBL/GenBank/DDBJ databases">
        <title>Genome-scale phylogeny and comparative genomics of the fungal order Sordariales.</title>
        <authorList>
            <consortium name="Lawrence Berkeley National Laboratory"/>
            <person name="Hensen N."/>
            <person name="Bonometti L."/>
            <person name="Westerberg I."/>
            <person name="Brannstrom I.O."/>
            <person name="Guillou S."/>
            <person name="Cros-Aarteil S."/>
            <person name="Calhoun S."/>
            <person name="Haridas S."/>
            <person name="Kuo A."/>
            <person name="Mondo S."/>
            <person name="Pangilinan J."/>
            <person name="Riley R."/>
            <person name="Labutti K."/>
            <person name="Andreopoulos B."/>
            <person name="Lipzen A."/>
            <person name="Chen C."/>
            <person name="Yanf M."/>
            <person name="Daum C."/>
            <person name="Ng V."/>
            <person name="Clum A."/>
            <person name="Steindorff A."/>
            <person name="Ohm R."/>
            <person name="Martin F."/>
            <person name="Silar P."/>
            <person name="Natvig D."/>
            <person name="Lalanne C."/>
            <person name="Gautier V."/>
            <person name="Ament-Velasquez S.L."/>
            <person name="Kruys A."/>
            <person name="Hutchinson M.I."/>
            <person name="Powell A.J."/>
            <person name="Barry K."/>
            <person name="Miller A.N."/>
            <person name="Grigoriev I.V."/>
            <person name="Debuchy R."/>
            <person name="Gladieux P."/>
            <person name="Thoren M.H."/>
            <person name="Johannesson H."/>
        </authorList>
    </citation>
    <scope>NUCLEOTIDE SEQUENCE</scope>
    <source>
        <strain evidence="1">PSN4</strain>
    </source>
</reference>
<dbReference type="Proteomes" id="UP001239445">
    <property type="component" value="Unassembled WGS sequence"/>
</dbReference>
<proteinExistence type="predicted"/>
<keyword evidence="2" id="KW-1185">Reference proteome</keyword>
<evidence type="ECO:0000313" key="2">
    <source>
        <dbReference type="Proteomes" id="UP001239445"/>
    </source>
</evidence>
<name>A0AAJ0BKV6_9PEZI</name>
<accession>A0AAJ0BKV6</accession>
<dbReference type="EMBL" id="MU839827">
    <property type="protein sequence ID" value="KAK1760130.1"/>
    <property type="molecule type" value="Genomic_DNA"/>
</dbReference>
<organism evidence="1 2">
    <name type="scientific">Echria macrotheca</name>
    <dbReference type="NCBI Taxonomy" id="438768"/>
    <lineage>
        <taxon>Eukaryota</taxon>
        <taxon>Fungi</taxon>
        <taxon>Dikarya</taxon>
        <taxon>Ascomycota</taxon>
        <taxon>Pezizomycotina</taxon>
        <taxon>Sordariomycetes</taxon>
        <taxon>Sordariomycetidae</taxon>
        <taxon>Sordariales</taxon>
        <taxon>Schizotheciaceae</taxon>
        <taxon>Echria</taxon>
    </lineage>
</organism>
<evidence type="ECO:0000313" key="1">
    <source>
        <dbReference type="EMBL" id="KAK1760130.1"/>
    </source>
</evidence>
<sequence>MNSQITYLTHYTNKAGYDAIMAKYDPKNPAPNQVVLRASVLEGKQHTHYGKGVYFSPIGATEIFLFGIKEFVTRLFNSDSEAAALKCTYHITVKVDKSWYPIMAVASDEKFKPQIKDIWLVPQTDDLDITAHIDSHGETVVLDQLRKGLYKPSGVSAEGFAQLMASLRPSQLVSRDGTTVDAEVDWSKLVPLFDDI</sequence>
<dbReference type="AlphaFoldDB" id="A0AAJ0BKV6"/>
<gene>
    <name evidence="1" type="ORF">QBC47DRAFT_408237</name>
</gene>